<proteinExistence type="predicted"/>
<dbReference type="AlphaFoldDB" id="A0A1H5DPS3"/>
<evidence type="ECO:0000313" key="1">
    <source>
        <dbReference type="EMBL" id="SED80798.1"/>
    </source>
</evidence>
<sequence>MKCGMTQVWLAVLSLVGVVLGGGLSYLVQTTVQRRNERSERRRLVAERGDKRREEQLDLLRQFIRVAQQAERAAEDRLKKKGPAWKAKALDVVDELWVCERMIHVLFAPSLHSLARAYVKALDHVVWQETDDGSLWDYLRGPKVAFLDAARDELSRPLDLKGS</sequence>
<dbReference type="EMBL" id="FNSO01000004">
    <property type="protein sequence ID" value="SED80798.1"/>
    <property type="molecule type" value="Genomic_DNA"/>
</dbReference>
<organism evidence="1 2">
    <name type="scientific">Amycolatopsis tolypomycina</name>
    <dbReference type="NCBI Taxonomy" id="208445"/>
    <lineage>
        <taxon>Bacteria</taxon>
        <taxon>Bacillati</taxon>
        <taxon>Actinomycetota</taxon>
        <taxon>Actinomycetes</taxon>
        <taxon>Pseudonocardiales</taxon>
        <taxon>Pseudonocardiaceae</taxon>
        <taxon>Amycolatopsis</taxon>
    </lineage>
</organism>
<accession>A0A1H5DPS3</accession>
<dbReference type="Proteomes" id="UP000199622">
    <property type="component" value="Unassembled WGS sequence"/>
</dbReference>
<name>A0A1H5DPS3_9PSEU</name>
<gene>
    <name evidence="1" type="ORF">SAMN04489727_9506</name>
</gene>
<dbReference type="STRING" id="208445.SAMN04489727_9506"/>
<evidence type="ECO:0000313" key="2">
    <source>
        <dbReference type="Proteomes" id="UP000199622"/>
    </source>
</evidence>
<reference evidence="2" key="1">
    <citation type="submission" date="2016-10" db="EMBL/GenBank/DDBJ databases">
        <authorList>
            <person name="Varghese N."/>
            <person name="Submissions S."/>
        </authorList>
    </citation>
    <scope>NUCLEOTIDE SEQUENCE [LARGE SCALE GENOMIC DNA]</scope>
    <source>
        <strain evidence="2">DSM 44544</strain>
    </source>
</reference>
<keyword evidence="2" id="KW-1185">Reference proteome</keyword>
<protein>
    <submittedName>
        <fullName evidence="1">Uncharacterized protein</fullName>
    </submittedName>
</protein>